<evidence type="ECO:0008006" key="9">
    <source>
        <dbReference type="Google" id="ProtNLM"/>
    </source>
</evidence>
<feature type="transmembrane region" description="Helical" evidence="6">
    <location>
        <begin position="247"/>
        <end position="268"/>
    </location>
</feature>
<feature type="transmembrane region" description="Helical" evidence="6">
    <location>
        <begin position="84"/>
        <end position="102"/>
    </location>
</feature>
<dbReference type="AlphaFoldDB" id="A0AA85J7D5"/>
<dbReference type="InterPro" id="IPR011701">
    <property type="entry name" value="MFS"/>
</dbReference>
<evidence type="ECO:0000256" key="2">
    <source>
        <dbReference type="ARBA" id="ARBA00022448"/>
    </source>
</evidence>
<keyword evidence="5 6" id="KW-0472">Membrane</keyword>
<keyword evidence="7" id="KW-1185">Reference proteome</keyword>
<sequence length="448" mass="49443">MENSKKTVIQGCLAVFGGVLLHLTFGYFYTISNMIPYIMDYLRTYVDPSISDKDAIWLSALGFCMQGLAMPAGGLVAKKLGFRLVVATSCIFLSGSVFSTYFTIQKTFVGVIITYSVLMGIGMGFAYSVVLAVATTWFPERRGLIVGLIVSGFGLGALVFAPIQTALINPSNIKVNNVTRHFTDRELLDHLPRALLILGGILSGIQIIGFILLRPRPSSKQSSVNQKAQISNEVNVSPKQLFRCIDFYLLWLVMFFNIIPITTITSTYKQFGQTYISDDRFLSAIVTVSSLFNCGGRILWGSVADRLSFKVPLCVKLAVWCIVLITFPHLALLSETGMKICFPIWVFALFTLFCGTLVLIPNATGTVFGPVNLAVNYGLIFIAFSFGSFTCALFTTFVTPEGAYIFQYTSCGIVCLVSLFITLWIEDRKTPEKCKLSGCLLDHVQNYE</sequence>
<feature type="transmembrane region" description="Helical" evidence="6">
    <location>
        <begin position="108"/>
        <end position="132"/>
    </location>
</feature>
<feature type="transmembrane region" description="Helical" evidence="6">
    <location>
        <begin position="404"/>
        <end position="425"/>
    </location>
</feature>
<reference evidence="7" key="1">
    <citation type="submission" date="2022-06" db="EMBL/GenBank/DDBJ databases">
        <authorList>
            <person name="Berger JAMES D."/>
            <person name="Berger JAMES D."/>
        </authorList>
    </citation>
    <scope>NUCLEOTIDE SEQUENCE [LARGE SCALE GENOMIC DNA]</scope>
</reference>
<dbReference type="PANTHER" id="PTHR43385:SF1">
    <property type="entry name" value="RIBOFLAVIN TRANSPORTER RIBJ"/>
    <property type="match status" value="1"/>
</dbReference>
<keyword evidence="4 6" id="KW-1133">Transmembrane helix</keyword>
<dbReference type="SUPFAM" id="SSF103473">
    <property type="entry name" value="MFS general substrate transporter"/>
    <property type="match status" value="1"/>
</dbReference>
<feature type="transmembrane region" description="Helical" evidence="6">
    <location>
        <begin position="375"/>
        <end position="398"/>
    </location>
</feature>
<organism evidence="7 8">
    <name type="scientific">Trichobilharzia regenti</name>
    <name type="common">Nasal bird schistosome</name>
    <dbReference type="NCBI Taxonomy" id="157069"/>
    <lineage>
        <taxon>Eukaryota</taxon>
        <taxon>Metazoa</taxon>
        <taxon>Spiralia</taxon>
        <taxon>Lophotrochozoa</taxon>
        <taxon>Platyhelminthes</taxon>
        <taxon>Trematoda</taxon>
        <taxon>Digenea</taxon>
        <taxon>Strigeidida</taxon>
        <taxon>Schistosomatoidea</taxon>
        <taxon>Schistosomatidae</taxon>
        <taxon>Trichobilharzia</taxon>
    </lineage>
</organism>
<feature type="transmembrane region" description="Helical" evidence="6">
    <location>
        <begin position="55"/>
        <end position="77"/>
    </location>
</feature>
<dbReference type="Pfam" id="PF07690">
    <property type="entry name" value="MFS_1"/>
    <property type="match status" value="1"/>
</dbReference>
<feature type="transmembrane region" description="Helical" evidence="6">
    <location>
        <begin position="12"/>
        <end position="35"/>
    </location>
</feature>
<dbReference type="InterPro" id="IPR036259">
    <property type="entry name" value="MFS_trans_sf"/>
</dbReference>
<feature type="transmembrane region" description="Helical" evidence="6">
    <location>
        <begin position="313"/>
        <end position="332"/>
    </location>
</feature>
<evidence type="ECO:0000256" key="1">
    <source>
        <dbReference type="ARBA" id="ARBA00004141"/>
    </source>
</evidence>
<feature type="transmembrane region" description="Helical" evidence="6">
    <location>
        <begin position="194"/>
        <end position="213"/>
    </location>
</feature>
<evidence type="ECO:0000256" key="5">
    <source>
        <dbReference type="ARBA" id="ARBA00023136"/>
    </source>
</evidence>
<accession>A0AA85J7D5</accession>
<proteinExistence type="predicted"/>
<protein>
    <recommendedName>
        <fullName evidence="9">MFS domain-containing protein</fullName>
    </recommendedName>
</protein>
<keyword evidence="2" id="KW-0813">Transport</keyword>
<name>A0AA85J7D5_TRIRE</name>
<dbReference type="WBParaSite" id="TREG1_13150.1">
    <property type="protein sequence ID" value="TREG1_13150.1"/>
    <property type="gene ID" value="TREG1_13150"/>
</dbReference>
<dbReference type="Proteomes" id="UP000050795">
    <property type="component" value="Unassembled WGS sequence"/>
</dbReference>
<dbReference type="InterPro" id="IPR052983">
    <property type="entry name" value="MFS_Riboflavin_Transporter"/>
</dbReference>
<evidence type="ECO:0000256" key="6">
    <source>
        <dbReference type="SAM" id="Phobius"/>
    </source>
</evidence>
<reference evidence="8" key="2">
    <citation type="submission" date="2023-11" db="UniProtKB">
        <authorList>
            <consortium name="WormBaseParasite"/>
        </authorList>
    </citation>
    <scope>IDENTIFICATION</scope>
</reference>
<evidence type="ECO:0000256" key="3">
    <source>
        <dbReference type="ARBA" id="ARBA00022692"/>
    </source>
</evidence>
<feature type="transmembrane region" description="Helical" evidence="6">
    <location>
        <begin position="144"/>
        <end position="163"/>
    </location>
</feature>
<evidence type="ECO:0000313" key="8">
    <source>
        <dbReference type="WBParaSite" id="TREG1_13150.1"/>
    </source>
</evidence>
<dbReference type="PANTHER" id="PTHR43385">
    <property type="entry name" value="RIBOFLAVIN TRANSPORTER RIBJ"/>
    <property type="match status" value="1"/>
</dbReference>
<feature type="transmembrane region" description="Helical" evidence="6">
    <location>
        <begin position="344"/>
        <end position="363"/>
    </location>
</feature>
<dbReference type="GO" id="GO:0016020">
    <property type="term" value="C:membrane"/>
    <property type="evidence" value="ECO:0007669"/>
    <property type="project" value="UniProtKB-SubCell"/>
</dbReference>
<dbReference type="Gene3D" id="1.20.1250.20">
    <property type="entry name" value="MFS general substrate transporter like domains"/>
    <property type="match status" value="2"/>
</dbReference>
<dbReference type="GO" id="GO:0022857">
    <property type="term" value="F:transmembrane transporter activity"/>
    <property type="evidence" value="ECO:0007669"/>
    <property type="project" value="InterPro"/>
</dbReference>
<evidence type="ECO:0000256" key="4">
    <source>
        <dbReference type="ARBA" id="ARBA00022989"/>
    </source>
</evidence>
<dbReference type="CDD" id="cd17353">
    <property type="entry name" value="MFS_OFA_like"/>
    <property type="match status" value="1"/>
</dbReference>
<feature type="transmembrane region" description="Helical" evidence="6">
    <location>
        <begin position="280"/>
        <end position="301"/>
    </location>
</feature>
<keyword evidence="3 6" id="KW-0812">Transmembrane</keyword>
<comment type="subcellular location">
    <subcellularLocation>
        <location evidence="1">Membrane</location>
        <topology evidence="1">Multi-pass membrane protein</topology>
    </subcellularLocation>
</comment>
<evidence type="ECO:0000313" key="7">
    <source>
        <dbReference type="Proteomes" id="UP000050795"/>
    </source>
</evidence>